<feature type="transmembrane region" description="Helical" evidence="1">
    <location>
        <begin position="144"/>
        <end position="164"/>
    </location>
</feature>
<evidence type="ECO:0000259" key="2">
    <source>
        <dbReference type="Pfam" id="PF01970"/>
    </source>
</evidence>
<accession>A0A2V3TWR5</accession>
<dbReference type="PANTHER" id="PTHR35342">
    <property type="entry name" value="TRICARBOXYLIC TRANSPORT PROTEIN"/>
    <property type="match status" value="1"/>
</dbReference>
<evidence type="ECO:0000313" key="3">
    <source>
        <dbReference type="EMBL" id="PXW53523.1"/>
    </source>
</evidence>
<dbReference type="InterPro" id="IPR002823">
    <property type="entry name" value="DUF112_TM"/>
</dbReference>
<evidence type="ECO:0000313" key="4">
    <source>
        <dbReference type="Proteomes" id="UP000248021"/>
    </source>
</evidence>
<keyword evidence="4" id="KW-1185">Reference proteome</keyword>
<dbReference type="Pfam" id="PF01970">
    <property type="entry name" value="TctA"/>
    <property type="match status" value="1"/>
</dbReference>
<dbReference type="Proteomes" id="UP000248021">
    <property type="component" value="Unassembled WGS sequence"/>
</dbReference>
<feature type="domain" description="DUF112" evidence="2">
    <location>
        <begin position="20"/>
        <end position="438"/>
    </location>
</feature>
<feature type="transmembrane region" description="Helical" evidence="1">
    <location>
        <begin position="354"/>
        <end position="381"/>
    </location>
</feature>
<evidence type="ECO:0000256" key="1">
    <source>
        <dbReference type="SAM" id="Phobius"/>
    </source>
</evidence>
<organism evidence="3 4">
    <name type="scientific">Chelatococcus asaccharovorans</name>
    <dbReference type="NCBI Taxonomy" id="28210"/>
    <lineage>
        <taxon>Bacteria</taxon>
        <taxon>Pseudomonadati</taxon>
        <taxon>Pseudomonadota</taxon>
        <taxon>Alphaproteobacteria</taxon>
        <taxon>Hyphomicrobiales</taxon>
        <taxon>Chelatococcaceae</taxon>
        <taxon>Chelatococcus</taxon>
    </lineage>
</organism>
<feature type="transmembrane region" description="Helical" evidence="1">
    <location>
        <begin position="388"/>
        <end position="407"/>
    </location>
</feature>
<keyword evidence="1" id="KW-0472">Membrane</keyword>
<feature type="transmembrane region" description="Helical" evidence="1">
    <location>
        <begin position="319"/>
        <end position="342"/>
    </location>
</feature>
<gene>
    <name evidence="3" type="ORF">C7450_11311</name>
</gene>
<dbReference type="AlphaFoldDB" id="A0A2V3TWR5"/>
<dbReference type="EMBL" id="QJJK01000013">
    <property type="protein sequence ID" value="PXW53523.1"/>
    <property type="molecule type" value="Genomic_DNA"/>
</dbReference>
<dbReference type="RefSeq" id="WP_110377495.1">
    <property type="nucleotide sequence ID" value="NZ_JAHBRY010000001.1"/>
</dbReference>
<feature type="transmembrane region" description="Helical" evidence="1">
    <location>
        <begin position="30"/>
        <end position="49"/>
    </location>
</feature>
<sequence>MDFFSLLALGMQVALNPVNLLYCLMGVTLGTAIGVLPGVGPIITIALLLPLSFGLPPEASIILLAGIYYGAAYGGSTTSILVNLPGEASSAVTCIDGHQMAKQGRAGAALAVAALGSFFAGTVGTMLIALAGPPLAAIAKRFGAAEYAALVFAALLMVAAMTRGGVIKGIGVALLGIIFGLAGSDILTGTFRFTFGVRELRDGIDFAVLAVGLFAIAEIVGNIASGDQGTVTTSKIGSLWPTRDDFRRSWPAVLRGTGVGSLLGVLPGAGMAMSSFSAYMVEKSIAKEPERFGTGAVEGVAAPEAANNAASQTSFIPTLLLGIPGSPVMALMLGAFMIHGVQPGPRMMGEHAPLFWGLIVSMWIGNLFLVILNLPLIGLWVRLLKVPYHWLYVFVLAFACVGVFTMGSSPFQVYALVFFGVLGYLLRAAGLSPALFILGFILGPMFEENFRRAMAISRGNAMVFVERPISLIFILLGLAVVLLATTSFIRRGREEATAD</sequence>
<feature type="transmembrane region" description="Helical" evidence="1">
    <location>
        <begin position="170"/>
        <end position="191"/>
    </location>
</feature>
<feature type="transmembrane region" description="Helical" evidence="1">
    <location>
        <begin position="108"/>
        <end position="132"/>
    </location>
</feature>
<feature type="transmembrane region" description="Helical" evidence="1">
    <location>
        <begin position="61"/>
        <end position="82"/>
    </location>
</feature>
<proteinExistence type="predicted"/>
<protein>
    <submittedName>
        <fullName evidence="3">Putative tricarboxylic transport membrane protein</fullName>
    </submittedName>
</protein>
<dbReference type="PANTHER" id="PTHR35342:SF5">
    <property type="entry name" value="TRICARBOXYLIC TRANSPORT PROTEIN"/>
    <property type="match status" value="1"/>
</dbReference>
<keyword evidence="1" id="KW-0812">Transmembrane</keyword>
<keyword evidence="1" id="KW-1133">Transmembrane helix</keyword>
<comment type="caution">
    <text evidence="3">The sequence shown here is derived from an EMBL/GenBank/DDBJ whole genome shotgun (WGS) entry which is preliminary data.</text>
</comment>
<feature type="transmembrane region" description="Helical" evidence="1">
    <location>
        <begin position="203"/>
        <end position="224"/>
    </location>
</feature>
<name>A0A2V3TWR5_9HYPH</name>
<reference evidence="3 4" key="1">
    <citation type="submission" date="2018-05" db="EMBL/GenBank/DDBJ databases">
        <title>Genomic Encyclopedia of Type Strains, Phase IV (KMG-IV): sequencing the most valuable type-strain genomes for metagenomic binning, comparative biology and taxonomic classification.</title>
        <authorList>
            <person name="Goeker M."/>
        </authorList>
    </citation>
    <scope>NUCLEOTIDE SEQUENCE [LARGE SCALE GENOMIC DNA]</scope>
    <source>
        <strain evidence="3 4">DSM 6462</strain>
    </source>
</reference>
<feature type="transmembrane region" description="Helical" evidence="1">
    <location>
        <begin position="413"/>
        <end position="443"/>
    </location>
</feature>
<feature type="transmembrane region" description="Helical" evidence="1">
    <location>
        <begin position="464"/>
        <end position="489"/>
    </location>
</feature>
<dbReference type="OrthoDB" id="9791872at2"/>